<dbReference type="PANTHER" id="PTHR18863:SF5">
    <property type="entry name" value="TESTIS EXPRESSED GENE 21"/>
    <property type="match status" value="1"/>
</dbReference>
<dbReference type="PANTHER" id="PTHR18863">
    <property type="entry name" value="TSEC-2-RELATED"/>
    <property type="match status" value="1"/>
</dbReference>
<dbReference type="Proteomes" id="UP000002280">
    <property type="component" value="Chromosome 1"/>
</dbReference>
<accession>F7BKS4</accession>
<dbReference type="GeneTree" id="ENSGT00390000012924"/>
<name>F7BKS4_MONDO</name>
<dbReference type="InParanoid" id="F7BKS4"/>
<dbReference type="STRING" id="13616.ENSMODP00000011784"/>
<keyword evidence="3" id="KW-1185">Reference proteome</keyword>
<feature type="coiled-coil region" evidence="1">
    <location>
        <begin position="47"/>
        <end position="172"/>
    </location>
</feature>
<dbReference type="AlphaFoldDB" id="F7BKS4"/>
<evidence type="ECO:0000313" key="2">
    <source>
        <dbReference type="Ensembl" id="ENSMODP00000011784.4"/>
    </source>
</evidence>
<reference evidence="2" key="3">
    <citation type="submission" date="2025-09" db="UniProtKB">
        <authorList>
            <consortium name="Ensembl"/>
        </authorList>
    </citation>
    <scope>IDENTIFICATION</scope>
</reference>
<dbReference type="HOGENOM" id="CLU_519674_0_0_1"/>
<evidence type="ECO:0008006" key="4">
    <source>
        <dbReference type="Google" id="ProtNLM"/>
    </source>
</evidence>
<reference evidence="2 3" key="1">
    <citation type="journal article" date="2007" name="Nature">
        <title>Genome of the marsupial Monodelphis domestica reveals innovation in non-coding sequences.</title>
        <authorList>
            <person name="Mikkelsen T.S."/>
            <person name="Wakefield M.J."/>
            <person name="Aken B."/>
            <person name="Amemiya C.T."/>
            <person name="Chang J.L."/>
            <person name="Duke S."/>
            <person name="Garber M."/>
            <person name="Gentles A.J."/>
            <person name="Goodstadt L."/>
            <person name="Heger A."/>
            <person name="Jurka J."/>
            <person name="Kamal M."/>
            <person name="Mauceli E."/>
            <person name="Searle S.M."/>
            <person name="Sharpe T."/>
            <person name="Baker M.L."/>
            <person name="Batzer M.A."/>
            <person name="Benos P.V."/>
            <person name="Belov K."/>
            <person name="Clamp M."/>
            <person name="Cook A."/>
            <person name="Cuff J."/>
            <person name="Das R."/>
            <person name="Davidow L."/>
            <person name="Deakin J.E."/>
            <person name="Fazzari M.J."/>
            <person name="Glass J.L."/>
            <person name="Grabherr M."/>
            <person name="Greally J.M."/>
            <person name="Gu W."/>
            <person name="Hore T.A."/>
            <person name="Huttley G.A."/>
            <person name="Kleber M."/>
            <person name="Jirtle R.L."/>
            <person name="Koina E."/>
            <person name="Lee J.T."/>
            <person name="Mahony S."/>
            <person name="Marra M.A."/>
            <person name="Miller R.D."/>
            <person name="Nicholls R.D."/>
            <person name="Oda M."/>
            <person name="Papenfuss A.T."/>
            <person name="Parra Z.E."/>
            <person name="Pollock D.D."/>
            <person name="Ray D.A."/>
            <person name="Schein J.E."/>
            <person name="Speed T.P."/>
            <person name="Thompson K."/>
            <person name="VandeBerg J.L."/>
            <person name="Wade C.M."/>
            <person name="Walker J.A."/>
            <person name="Waters P.D."/>
            <person name="Webber C."/>
            <person name="Weidman J.R."/>
            <person name="Xie X."/>
            <person name="Zody M.C."/>
            <person name="Baldwin J."/>
            <person name="Abdouelleil A."/>
            <person name="Abdulkadir J."/>
            <person name="Abebe A."/>
            <person name="Abera B."/>
            <person name="Abreu J."/>
            <person name="Acer S.C."/>
            <person name="Aftuck L."/>
            <person name="Alexander A."/>
            <person name="An P."/>
            <person name="Anderson E."/>
            <person name="Anderson S."/>
            <person name="Arachi H."/>
            <person name="Azer M."/>
            <person name="Bachantsang P."/>
            <person name="Barry A."/>
            <person name="Bayul T."/>
            <person name="Berlin A."/>
            <person name="Bessette D."/>
            <person name="Bloom T."/>
            <person name="Bloom T."/>
            <person name="Boguslavskiy L."/>
            <person name="Bonnet C."/>
            <person name="Boukhgalter B."/>
            <person name="Bourzgui I."/>
            <person name="Brown A."/>
            <person name="Cahill P."/>
            <person name="Channer S."/>
            <person name="Cheshatsang Y."/>
            <person name="Chuda L."/>
            <person name="Citroen M."/>
            <person name="Collymore A."/>
            <person name="Cooke P."/>
            <person name="Costello M."/>
            <person name="D'Aco K."/>
            <person name="Daza R."/>
            <person name="De Haan G."/>
            <person name="DeGray S."/>
            <person name="DeMaso C."/>
            <person name="Dhargay N."/>
            <person name="Dooley K."/>
            <person name="Dooley E."/>
            <person name="Doricent M."/>
            <person name="Dorje P."/>
            <person name="Dorjee K."/>
            <person name="Dupes A."/>
            <person name="Elong R."/>
            <person name="Falk J."/>
            <person name="Farina A."/>
            <person name="Faro S."/>
            <person name="Ferguson D."/>
            <person name="Fisher S."/>
            <person name="Foley C.D."/>
            <person name="Franke A."/>
            <person name="Friedrich D."/>
            <person name="Gadbois L."/>
            <person name="Gearin G."/>
            <person name="Gearin C.R."/>
            <person name="Giannoukos G."/>
            <person name="Goode T."/>
            <person name="Graham J."/>
            <person name="Grandbois E."/>
            <person name="Grewal S."/>
            <person name="Gyaltsen K."/>
            <person name="Hafez N."/>
            <person name="Hagos B."/>
            <person name="Hall J."/>
            <person name="Henson C."/>
            <person name="Hollinger A."/>
            <person name="Honan T."/>
            <person name="Huard M.D."/>
            <person name="Hughes L."/>
            <person name="Hurhula B."/>
            <person name="Husby M.E."/>
            <person name="Kamat A."/>
            <person name="Kanga B."/>
            <person name="Kashin S."/>
            <person name="Khazanovich D."/>
            <person name="Kisner P."/>
            <person name="Lance K."/>
            <person name="Lara M."/>
            <person name="Lee W."/>
            <person name="Lennon N."/>
            <person name="Letendre F."/>
            <person name="LeVine R."/>
            <person name="Lipovsky A."/>
            <person name="Liu X."/>
            <person name="Liu J."/>
            <person name="Liu S."/>
            <person name="Lokyitsang T."/>
            <person name="Lokyitsang Y."/>
            <person name="Lubonja R."/>
            <person name="Lui A."/>
            <person name="MacDonald P."/>
            <person name="Magnisalis V."/>
            <person name="Maru K."/>
            <person name="Matthews C."/>
            <person name="McCusker W."/>
            <person name="McDonough S."/>
            <person name="Mehta T."/>
            <person name="Meldrim J."/>
            <person name="Meneus L."/>
            <person name="Mihai O."/>
            <person name="Mihalev A."/>
            <person name="Mihova T."/>
            <person name="Mittelman R."/>
            <person name="Mlenga V."/>
            <person name="Montmayeur A."/>
            <person name="Mulrain L."/>
            <person name="Navidi A."/>
            <person name="Naylor J."/>
            <person name="Negash T."/>
            <person name="Nguyen T."/>
            <person name="Nguyen N."/>
            <person name="Nicol R."/>
            <person name="Norbu C."/>
            <person name="Norbu N."/>
            <person name="Novod N."/>
            <person name="O'Neill B."/>
            <person name="Osman S."/>
            <person name="Markiewicz E."/>
            <person name="Oyono O.L."/>
            <person name="Patti C."/>
            <person name="Phunkhang P."/>
            <person name="Pierre F."/>
            <person name="Priest M."/>
            <person name="Raghuraman S."/>
            <person name="Rege F."/>
            <person name="Reyes R."/>
            <person name="Rise C."/>
            <person name="Rogov P."/>
            <person name="Ross K."/>
            <person name="Ryan E."/>
            <person name="Settipalli S."/>
            <person name="Shea T."/>
            <person name="Sherpa N."/>
            <person name="Shi L."/>
            <person name="Shih D."/>
            <person name="Sparrow T."/>
            <person name="Spaulding J."/>
            <person name="Stalker J."/>
            <person name="Stange-Thomann N."/>
            <person name="Stavropoulos S."/>
            <person name="Stone C."/>
            <person name="Strader C."/>
            <person name="Tesfaye S."/>
            <person name="Thomson T."/>
            <person name="Thoulutsang Y."/>
            <person name="Thoulutsang D."/>
            <person name="Topham K."/>
            <person name="Topping I."/>
            <person name="Tsamla T."/>
            <person name="Vassiliev H."/>
            <person name="Vo A."/>
            <person name="Wangchuk T."/>
            <person name="Wangdi T."/>
            <person name="Weiand M."/>
            <person name="Wilkinson J."/>
            <person name="Wilson A."/>
            <person name="Yadav S."/>
            <person name="Young G."/>
            <person name="Yu Q."/>
            <person name="Zembek L."/>
            <person name="Zhong D."/>
            <person name="Zimmer A."/>
            <person name="Zwirko Z."/>
            <person name="Jaffe D.B."/>
            <person name="Alvarez P."/>
            <person name="Brockman W."/>
            <person name="Butler J."/>
            <person name="Chin C."/>
            <person name="Gnerre S."/>
            <person name="MacCallum I."/>
            <person name="Graves J.A."/>
            <person name="Ponting C.P."/>
            <person name="Breen M."/>
            <person name="Samollow P.B."/>
            <person name="Lander E.S."/>
            <person name="Lindblad-Toh K."/>
        </authorList>
    </citation>
    <scope>NUCLEOTIDE SEQUENCE [LARGE SCALE GENOMIC DNA]</scope>
</reference>
<protein>
    <recommendedName>
        <fullName evidence="4">Coiled-coil domain containing 170</fullName>
    </recommendedName>
</protein>
<keyword evidence="1" id="KW-0175">Coiled coil</keyword>
<dbReference type="InterPro" id="IPR039139">
    <property type="entry name" value="CCDC170-like"/>
</dbReference>
<sequence length="552" mass="64402">NSTIIDEYFSSCNFTFQATFDPPLEAVFSPDHMLSSKRGADQIHTDYAGLLVKNKTLQTEVRNLQNRILTKESSLQEMKFELENYKENNARQSSQILSLKDHIRDLEEINASATRIKTLKNASIQNLEKGNWDLSERVVELENRLRIQLVEREKAEQKAASLEKKLVDTTQKLASFMNLDMKGQDDPLQVLVMKDRDEANLAKSLERENLFLLERLRDGQKAWDKCQHDLIHKEKQISTIDQIPIALNWEAKTTQNQYQSFINQLAILLSNTNVNVPPTEDAVKERIQEISTNEQSWKYRTDILQEEIGLLTQQIEHLHQLYQEALCNSSQAEERFLEQKKSLKLSEEKTTTHDSFQERWDLEKKKKEKRENILWNIEQSLQIPTSLRLEEKVEKLQKDLSEMKLSNQNMKTQLTRVSDLKDKTIEKLQKSLKKAETIKEKSTKKVKNLKTTLDFTELEAKEDKEKAYQMLEAVTNELYTVKKTLEEVVKREKQLIEFRESVMKMMGFNIKIPDKDIINQLKPIIQAYEDSLTASSSRSKISSDCKTVQENE</sequence>
<dbReference type="Bgee" id="ENSMODG00000009423">
    <property type="expression patterns" value="Expressed in spermatocyte and 9 other cell types or tissues"/>
</dbReference>
<reference evidence="2" key="2">
    <citation type="submission" date="2025-08" db="UniProtKB">
        <authorList>
            <consortium name="Ensembl"/>
        </authorList>
    </citation>
    <scope>IDENTIFICATION</scope>
</reference>
<organism evidence="2 3">
    <name type="scientific">Monodelphis domestica</name>
    <name type="common">Gray short-tailed opossum</name>
    <dbReference type="NCBI Taxonomy" id="13616"/>
    <lineage>
        <taxon>Eukaryota</taxon>
        <taxon>Metazoa</taxon>
        <taxon>Chordata</taxon>
        <taxon>Craniata</taxon>
        <taxon>Vertebrata</taxon>
        <taxon>Euteleostomi</taxon>
        <taxon>Mammalia</taxon>
        <taxon>Metatheria</taxon>
        <taxon>Didelphimorphia</taxon>
        <taxon>Didelphidae</taxon>
        <taxon>Monodelphis</taxon>
    </lineage>
</organism>
<evidence type="ECO:0000313" key="3">
    <source>
        <dbReference type="Proteomes" id="UP000002280"/>
    </source>
</evidence>
<feature type="coiled-coil region" evidence="1">
    <location>
        <begin position="386"/>
        <end position="466"/>
    </location>
</feature>
<dbReference type="Ensembl" id="ENSMODT00000012007.4">
    <property type="protein sequence ID" value="ENSMODP00000011784.4"/>
    <property type="gene ID" value="ENSMODG00000009423.4"/>
</dbReference>
<evidence type="ECO:0000256" key="1">
    <source>
        <dbReference type="SAM" id="Coils"/>
    </source>
</evidence>
<dbReference type="OMA" id="DCETGQD"/>
<proteinExistence type="predicted"/>
<dbReference type="eggNOG" id="ENOG502SM85">
    <property type="taxonomic scope" value="Eukaryota"/>
</dbReference>